<dbReference type="Proteomes" id="UP000309848">
    <property type="component" value="Unassembled WGS sequence"/>
</dbReference>
<name>A0A4S1WMC4_9SPHN</name>
<sequence length="280" mass="31298">MYRRTYYATHPDMMECVSNQGLRDRYLISELFGPGECRLAYTHAERFVIGGLAIDTAPVPLPDQTEPISVAGRPFLERRELGIFNVSAVGGIVSVDGERFVLAPKDCLYVGMGAREVLFSGEGARFYLASTPAHRRCETRKLGIADARAMVRGSAEASSARRIHQFILPGICDSAQLAMGLTILEPGSVWNTTPPHIHERRSEIYFYFDLNDAERDRVFHYMGQGEATRHLVMRNEEAVISPPWSIHMGAGTSAYAFIWAMAGENQDYEDMNLLDICQLV</sequence>
<gene>
    <name evidence="9" type="primary">kduI</name>
    <name evidence="9" type="ORF">E5A74_06400</name>
</gene>
<dbReference type="SUPFAM" id="SSF51182">
    <property type="entry name" value="RmlC-like cupins"/>
    <property type="match status" value="1"/>
</dbReference>
<keyword evidence="7" id="KW-0862">Zinc</keyword>
<dbReference type="CDD" id="cd20491">
    <property type="entry name" value="cupin_KduI_C"/>
    <property type="match status" value="1"/>
</dbReference>
<dbReference type="GO" id="GO:0042840">
    <property type="term" value="P:D-glucuronate catabolic process"/>
    <property type="evidence" value="ECO:0007669"/>
    <property type="project" value="TreeGrafter"/>
</dbReference>
<comment type="caution">
    <text evidence="9">The sequence shown here is derived from an EMBL/GenBank/DDBJ whole genome shotgun (WGS) entry which is preliminary data.</text>
</comment>
<dbReference type="CDD" id="cd20294">
    <property type="entry name" value="cupin_KduI_N"/>
    <property type="match status" value="1"/>
</dbReference>
<evidence type="ECO:0000256" key="6">
    <source>
        <dbReference type="ARBA" id="ARBA00022723"/>
    </source>
</evidence>
<dbReference type="NCBIfam" id="NF002091">
    <property type="entry name" value="PRK00924.1"/>
    <property type="match status" value="1"/>
</dbReference>
<dbReference type="GO" id="GO:0046872">
    <property type="term" value="F:metal ion binding"/>
    <property type="evidence" value="ECO:0007669"/>
    <property type="project" value="UniProtKB-KW"/>
</dbReference>
<keyword evidence="10" id="KW-1185">Reference proteome</keyword>
<evidence type="ECO:0000313" key="10">
    <source>
        <dbReference type="Proteomes" id="UP000309848"/>
    </source>
</evidence>
<evidence type="ECO:0000256" key="8">
    <source>
        <dbReference type="ARBA" id="ARBA00023235"/>
    </source>
</evidence>
<evidence type="ECO:0000256" key="7">
    <source>
        <dbReference type="ARBA" id="ARBA00022833"/>
    </source>
</evidence>
<evidence type="ECO:0000313" key="9">
    <source>
        <dbReference type="EMBL" id="TGX44421.1"/>
    </source>
</evidence>
<comment type="cofactor">
    <cofactor evidence="2">
        <name>Zn(2+)</name>
        <dbReference type="ChEBI" id="CHEBI:29105"/>
    </cofactor>
</comment>
<protein>
    <recommendedName>
        <fullName evidence="5">5-dehydro-4-deoxy-D-glucuronate isomerase</fullName>
        <ecNumber evidence="5">5.3.1.17</ecNumber>
    </recommendedName>
</protein>
<proteinExistence type="inferred from homology"/>
<dbReference type="InterPro" id="IPR027449">
    <property type="entry name" value="KduI_N"/>
</dbReference>
<dbReference type="InterPro" id="IPR011051">
    <property type="entry name" value="RmlC_Cupin_sf"/>
</dbReference>
<dbReference type="InterPro" id="IPR014710">
    <property type="entry name" value="RmlC-like_jellyroll"/>
</dbReference>
<dbReference type="EC" id="5.3.1.17" evidence="5"/>
<dbReference type="EMBL" id="SRXU01000002">
    <property type="protein sequence ID" value="TGX44421.1"/>
    <property type="molecule type" value="Genomic_DNA"/>
</dbReference>
<dbReference type="GO" id="GO:0045490">
    <property type="term" value="P:pectin catabolic process"/>
    <property type="evidence" value="ECO:0007669"/>
    <property type="project" value="UniProtKB-UniPathway"/>
</dbReference>
<comment type="pathway">
    <text evidence="3">Glycan metabolism; pectin degradation; 2-dehydro-3-deoxy-D-gluconate from pectin: step 4/5.</text>
</comment>
<dbReference type="Pfam" id="PF04962">
    <property type="entry name" value="KduI"/>
    <property type="match status" value="1"/>
</dbReference>
<dbReference type="AlphaFoldDB" id="A0A4S1WMC4"/>
<evidence type="ECO:0000256" key="1">
    <source>
        <dbReference type="ARBA" id="ARBA00000552"/>
    </source>
</evidence>
<dbReference type="UniPathway" id="UPA00545">
    <property type="reaction ID" value="UER00826"/>
</dbReference>
<evidence type="ECO:0000256" key="3">
    <source>
        <dbReference type="ARBA" id="ARBA00005148"/>
    </source>
</evidence>
<dbReference type="InterPro" id="IPR021120">
    <property type="entry name" value="KduI/IolB_isomerase"/>
</dbReference>
<dbReference type="Gene3D" id="2.60.120.520">
    <property type="entry name" value="pectin degrading enzyme 5-keto 4- deoxyuronate isomerase, domain 1"/>
    <property type="match status" value="1"/>
</dbReference>
<evidence type="ECO:0000256" key="2">
    <source>
        <dbReference type="ARBA" id="ARBA00001947"/>
    </source>
</evidence>
<evidence type="ECO:0000256" key="5">
    <source>
        <dbReference type="ARBA" id="ARBA00012547"/>
    </source>
</evidence>
<dbReference type="PANTHER" id="PTHR38461:SF1">
    <property type="entry name" value="4-DEOXY-L-THREO-5-HEXOSULOSE-URONATE KETOL-ISOMERASE"/>
    <property type="match status" value="1"/>
</dbReference>
<dbReference type="Gene3D" id="2.60.120.10">
    <property type="entry name" value="Jelly Rolls"/>
    <property type="match status" value="1"/>
</dbReference>
<dbReference type="RefSeq" id="WP_135983435.1">
    <property type="nucleotide sequence ID" value="NZ_JAASQM010000002.1"/>
</dbReference>
<accession>A0A4S1WMC4</accession>
<reference evidence="9 10" key="1">
    <citation type="submission" date="2019-04" db="EMBL/GenBank/DDBJ databases">
        <title>Sphingomonas psychrotolerans sp. nov., isolated from soil in the Tianshan Mountains, Xinjiang, China.</title>
        <authorList>
            <person name="Luo Y."/>
            <person name="Sheng H."/>
        </authorList>
    </citation>
    <scope>NUCLEOTIDE SEQUENCE [LARGE SCALE GENOMIC DNA]</scope>
    <source>
        <strain evidence="9 10">KIS18-15</strain>
    </source>
</reference>
<keyword evidence="8 9" id="KW-0413">Isomerase</keyword>
<dbReference type="GO" id="GO:0019698">
    <property type="term" value="P:D-galacturonate catabolic process"/>
    <property type="evidence" value="ECO:0007669"/>
    <property type="project" value="TreeGrafter"/>
</dbReference>
<keyword evidence="6" id="KW-0479">Metal-binding</keyword>
<dbReference type="InterPro" id="IPR007045">
    <property type="entry name" value="KduI"/>
</dbReference>
<dbReference type="GO" id="GO:0008697">
    <property type="term" value="F:4-deoxy-L-threo-5-hexosulose-uronate ketol-isomerase activity"/>
    <property type="evidence" value="ECO:0007669"/>
    <property type="project" value="UniProtKB-EC"/>
</dbReference>
<dbReference type="OrthoDB" id="9770644at2"/>
<evidence type="ECO:0000256" key="4">
    <source>
        <dbReference type="ARBA" id="ARBA00008086"/>
    </source>
</evidence>
<comment type="similarity">
    <text evidence="4">Belongs to the KduI family.</text>
</comment>
<organism evidence="9 10">
    <name type="scientific">Sphingomonas naasensis</name>
    <dbReference type="NCBI Taxonomy" id="1344951"/>
    <lineage>
        <taxon>Bacteria</taxon>
        <taxon>Pseudomonadati</taxon>
        <taxon>Pseudomonadota</taxon>
        <taxon>Alphaproteobacteria</taxon>
        <taxon>Sphingomonadales</taxon>
        <taxon>Sphingomonadaceae</taxon>
        <taxon>Sphingomonas</taxon>
    </lineage>
</organism>
<dbReference type="PANTHER" id="PTHR38461">
    <property type="entry name" value="4-DEOXY-L-THREO-5-HEXOSULOSE-URONATE KETOL-ISOMERASE"/>
    <property type="match status" value="1"/>
</dbReference>
<comment type="catalytic activity">
    <reaction evidence="1">
        <text>5-dehydro-4-deoxy-D-glucuronate = 3-deoxy-D-glycero-2,5-hexodiulosonate</text>
        <dbReference type="Rhea" id="RHEA:23896"/>
        <dbReference type="ChEBI" id="CHEBI:17117"/>
        <dbReference type="ChEBI" id="CHEBI:29071"/>
        <dbReference type="EC" id="5.3.1.17"/>
    </reaction>
</comment>